<evidence type="ECO:0000313" key="1">
    <source>
        <dbReference type="EMBL" id="KHG23677.1"/>
    </source>
</evidence>
<keyword evidence="2" id="KW-1185">Reference proteome</keyword>
<dbReference type="PANTHER" id="PTHR34211">
    <property type="entry name" value="CALCINEURIN-LIKE METALLO-PHOSPHOESTERASE SUPERFAMILY PROTEIN"/>
    <property type="match status" value="1"/>
</dbReference>
<protein>
    <submittedName>
        <fullName evidence="1">Phosphoenolpyruvate carboxylase</fullName>
    </submittedName>
</protein>
<sequence>MGWPPRVRRKRTMVAKGASFSILLETLAGSYGSVIECFQRREGLKEMIKGVIFNSRSADPLNPKWYRSVESEHFPNSSGLRARMEQWTFGLYLACIKYLMSAFDVLEFDEAFSSFRITSYKSFTRLHINHDGYLEVFTLAVDKVPRE</sequence>
<organism evidence="1 2">
    <name type="scientific">Gossypium arboreum</name>
    <name type="common">Tree cotton</name>
    <name type="synonym">Gossypium nanking</name>
    <dbReference type="NCBI Taxonomy" id="29729"/>
    <lineage>
        <taxon>Eukaryota</taxon>
        <taxon>Viridiplantae</taxon>
        <taxon>Streptophyta</taxon>
        <taxon>Embryophyta</taxon>
        <taxon>Tracheophyta</taxon>
        <taxon>Spermatophyta</taxon>
        <taxon>Magnoliopsida</taxon>
        <taxon>eudicotyledons</taxon>
        <taxon>Gunneridae</taxon>
        <taxon>Pentapetalae</taxon>
        <taxon>rosids</taxon>
        <taxon>malvids</taxon>
        <taxon>Malvales</taxon>
        <taxon>Malvaceae</taxon>
        <taxon>Malvoideae</taxon>
        <taxon>Gossypium</taxon>
    </lineage>
</organism>
<dbReference type="EMBL" id="KN425929">
    <property type="protein sequence ID" value="KHG23677.1"/>
    <property type="molecule type" value="Genomic_DNA"/>
</dbReference>
<dbReference type="AlphaFoldDB" id="A0A0B0PFG9"/>
<keyword evidence="1" id="KW-0670">Pyruvate</keyword>
<name>A0A0B0PFG9_GOSAR</name>
<reference evidence="2" key="1">
    <citation type="submission" date="2014-09" db="EMBL/GenBank/DDBJ databases">
        <authorList>
            <person name="Mudge J."/>
            <person name="Ramaraj T."/>
            <person name="Lindquist I.E."/>
            <person name="Bharti A.K."/>
            <person name="Sundararajan A."/>
            <person name="Cameron C.T."/>
            <person name="Woodward J.E."/>
            <person name="May G.D."/>
            <person name="Brubaker C."/>
            <person name="Broadhvest J."/>
            <person name="Wilkins T.A."/>
        </authorList>
    </citation>
    <scope>NUCLEOTIDE SEQUENCE</scope>
    <source>
        <strain evidence="2">cv. AKA8401</strain>
    </source>
</reference>
<dbReference type="PANTHER" id="PTHR34211:SF3">
    <property type="entry name" value="CALCINEURIN-LIKE METALLO-PHOSPHOESTERASE SUPERFAMILY PROTEIN"/>
    <property type="match status" value="1"/>
</dbReference>
<proteinExistence type="predicted"/>
<accession>A0A0B0PFG9</accession>
<gene>
    <name evidence="1" type="ORF">F383_00210</name>
</gene>
<evidence type="ECO:0000313" key="2">
    <source>
        <dbReference type="Proteomes" id="UP000032142"/>
    </source>
</evidence>
<dbReference type="Proteomes" id="UP000032142">
    <property type="component" value="Unassembled WGS sequence"/>
</dbReference>